<evidence type="ECO:0000313" key="2">
    <source>
        <dbReference type="EMBL" id="GHJ88391.1"/>
    </source>
</evidence>
<keyword evidence="3" id="KW-1185">Reference proteome</keyword>
<name>A0A8H3YIA6_9TREE</name>
<dbReference type="OrthoDB" id="2593101at2759"/>
<evidence type="ECO:0000313" key="3">
    <source>
        <dbReference type="Proteomes" id="UP000620104"/>
    </source>
</evidence>
<dbReference type="EMBL" id="BLZA01000030">
    <property type="protein sequence ID" value="GHJ88391.1"/>
    <property type="molecule type" value="Genomic_DNA"/>
</dbReference>
<comment type="caution">
    <text evidence="2">The sequence shown here is derived from an EMBL/GenBank/DDBJ whole genome shotgun (WGS) entry which is preliminary data.</text>
</comment>
<feature type="region of interest" description="Disordered" evidence="1">
    <location>
        <begin position="1"/>
        <end position="50"/>
    </location>
</feature>
<accession>A0A8H3YIA6</accession>
<evidence type="ECO:0000256" key="1">
    <source>
        <dbReference type="SAM" id="MobiDB-lite"/>
    </source>
</evidence>
<sequence>MPAEKNSNTSEEDLEGMQKQLADLAVRSDLDVKSDQQASNITYQEEEDEDSYLNDPLIKYTLDLHDYTKRLYIEARIAHEKLQKERSRGGKAGRSGIEAMGRKTAATPRY</sequence>
<reference evidence="2" key="1">
    <citation type="submission" date="2020-07" db="EMBL/GenBank/DDBJ databases">
        <title>Draft Genome Sequence of a Deep-Sea Yeast, Naganishia (Cryptococcus) liquefaciens strain N6.</title>
        <authorList>
            <person name="Han Y.W."/>
            <person name="Kajitani R."/>
            <person name="Morimoto H."/>
            <person name="Parhat M."/>
            <person name="Tsubouchi H."/>
            <person name="Bakenova O."/>
            <person name="Ogata M."/>
            <person name="Argunhan B."/>
            <person name="Aoki R."/>
            <person name="Kajiwara S."/>
            <person name="Itoh T."/>
            <person name="Iwasaki H."/>
        </authorList>
    </citation>
    <scope>NUCLEOTIDE SEQUENCE</scope>
    <source>
        <strain evidence="2">N6</strain>
    </source>
</reference>
<dbReference type="AlphaFoldDB" id="A0A8H3YIA6"/>
<dbReference type="Proteomes" id="UP000620104">
    <property type="component" value="Unassembled WGS sequence"/>
</dbReference>
<feature type="region of interest" description="Disordered" evidence="1">
    <location>
        <begin position="82"/>
        <end position="110"/>
    </location>
</feature>
<organism evidence="2 3">
    <name type="scientific">Naganishia liquefaciens</name>
    <dbReference type="NCBI Taxonomy" id="104408"/>
    <lineage>
        <taxon>Eukaryota</taxon>
        <taxon>Fungi</taxon>
        <taxon>Dikarya</taxon>
        <taxon>Basidiomycota</taxon>
        <taxon>Agaricomycotina</taxon>
        <taxon>Tremellomycetes</taxon>
        <taxon>Filobasidiales</taxon>
        <taxon>Filobasidiaceae</taxon>
        <taxon>Naganishia</taxon>
    </lineage>
</organism>
<protein>
    <submittedName>
        <fullName evidence="2">Uncharacterized protein</fullName>
    </submittedName>
</protein>
<proteinExistence type="predicted"/>
<gene>
    <name evidence="2" type="ORF">NliqN6_4793</name>
</gene>